<dbReference type="PANTHER" id="PTHR45947:SF3">
    <property type="entry name" value="SULFOQUINOVOSYL TRANSFERASE SQD2"/>
    <property type="match status" value="1"/>
</dbReference>
<feature type="domain" description="Glycosyl transferase family 1" evidence="1">
    <location>
        <begin position="182"/>
        <end position="260"/>
    </location>
</feature>
<comment type="caution">
    <text evidence="3">The sequence shown here is derived from an EMBL/GenBank/DDBJ whole genome shotgun (WGS) entry which is preliminary data.</text>
</comment>
<evidence type="ECO:0000313" key="3">
    <source>
        <dbReference type="EMBL" id="GAG17715.1"/>
    </source>
</evidence>
<dbReference type="InterPro" id="IPR001296">
    <property type="entry name" value="Glyco_trans_1"/>
</dbReference>
<gene>
    <name evidence="3" type="ORF">S01H1_52643</name>
</gene>
<evidence type="ECO:0000259" key="1">
    <source>
        <dbReference type="Pfam" id="PF00534"/>
    </source>
</evidence>
<dbReference type="Pfam" id="PF00534">
    <property type="entry name" value="Glycos_transf_1"/>
    <property type="match status" value="1"/>
</dbReference>
<evidence type="ECO:0000259" key="2">
    <source>
        <dbReference type="Pfam" id="PF13439"/>
    </source>
</evidence>
<name>X0VHF4_9ZZZZ</name>
<dbReference type="Gene3D" id="3.40.50.2000">
    <property type="entry name" value="Glycogen Phosphorylase B"/>
    <property type="match status" value="2"/>
</dbReference>
<feature type="non-terminal residue" evidence="3">
    <location>
        <position position="260"/>
    </location>
</feature>
<dbReference type="SUPFAM" id="SSF53756">
    <property type="entry name" value="UDP-Glycosyltransferase/glycogen phosphorylase"/>
    <property type="match status" value="1"/>
</dbReference>
<dbReference type="InterPro" id="IPR028098">
    <property type="entry name" value="Glyco_trans_4-like_N"/>
</dbReference>
<dbReference type="Pfam" id="PF13439">
    <property type="entry name" value="Glyco_transf_4"/>
    <property type="match status" value="1"/>
</dbReference>
<dbReference type="PANTHER" id="PTHR45947">
    <property type="entry name" value="SULFOQUINOVOSYL TRANSFERASE SQD2"/>
    <property type="match status" value="1"/>
</dbReference>
<feature type="domain" description="Glycosyltransferase subfamily 4-like N-terminal" evidence="2">
    <location>
        <begin position="9"/>
        <end position="167"/>
    </location>
</feature>
<proteinExistence type="predicted"/>
<dbReference type="InterPro" id="IPR050194">
    <property type="entry name" value="Glycosyltransferase_grp1"/>
</dbReference>
<dbReference type="AlphaFoldDB" id="X0VHF4"/>
<accession>X0VHF4</accession>
<organism evidence="3">
    <name type="scientific">marine sediment metagenome</name>
    <dbReference type="NCBI Taxonomy" id="412755"/>
    <lineage>
        <taxon>unclassified sequences</taxon>
        <taxon>metagenomes</taxon>
        <taxon>ecological metagenomes</taxon>
    </lineage>
</organism>
<protein>
    <recommendedName>
        <fullName evidence="4">Glycosyltransferase subfamily 4-like N-terminal domain-containing protein</fullName>
    </recommendedName>
</protein>
<feature type="non-terminal residue" evidence="3">
    <location>
        <position position="1"/>
    </location>
</feature>
<sequence length="260" mass="30898">ATFFEYRGFETYYTSEINYFIKNYPDVEFIVYTIDCERNCSIRYNKNVLWIQRKKFKNINTIILFLKDMVKIFTKFKPNIIHSVYVIESIIMGIVGKIFRTPCIFHSRGMDFNYTPFISFKRNILARFAGKLSNIIITVSKSMKNDGIKLNISQKKIITIYDGVDLTNFNPIKKENYHPYRCFEILHIGRFSPEKCHDLIINTCKELKEKNVNYHLTLLGVGPLYEKIQYLVKELNLDNHISFIGWVYHNKIQEYMNKAD</sequence>
<dbReference type="GO" id="GO:0016757">
    <property type="term" value="F:glycosyltransferase activity"/>
    <property type="evidence" value="ECO:0007669"/>
    <property type="project" value="InterPro"/>
</dbReference>
<reference evidence="3" key="1">
    <citation type="journal article" date="2014" name="Front. Microbiol.">
        <title>High frequency of phylogenetically diverse reductive dehalogenase-homologous genes in deep subseafloor sedimentary metagenomes.</title>
        <authorList>
            <person name="Kawai M."/>
            <person name="Futagami T."/>
            <person name="Toyoda A."/>
            <person name="Takaki Y."/>
            <person name="Nishi S."/>
            <person name="Hori S."/>
            <person name="Arai W."/>
            <person name="Tsubouchi T."/>
            <person name="Morono Y."/>
            <person name="Uchiyama I."/>
            <person name="Ito T."/>
            <person name="Fujiyama A."/>
            <person name="Inagaki F."/>
            <person name="Takami H."/>
        </authorList>
    </citation>
    <scope>NUCLEOTIDE SEQUENCE</scope>
    <source>
        <strain evidence="3">Expedition CK06-06</strain>
    </source>
</reference>
<evidence type="ECO:0008006" key="4">
    <source>
        <dbReference type="Google" id="ProtNLM"/>
    </source>
</evidence>
<dbReference type="EMBL" id="BARS01034036">
    <property type="protein sequence ID" value="GAG17715.1"/>
    <property type="molecule type" value="Genomic_DNA"/>
</dbReference>